<gene>
    <name evidence="5" type="ORF">RCL2_000047400</name>
    <name evidence="4" type="ORF">RclHR1_00230027</name>
</gene>
<feature type="DNA-binding region" description="HMG box" evidence="1">
    <location>
        <begin position="27"/>
        <end position="95"/>
    </location>
</feature>
<dbReference type="Proteomes" id="UP000247702">
    <property type="component" value="Unassembled WGS sequence"/>
</dbReference>
<dbReference type="Proteomes" id="UP000615446">
    <property type="component" value="Unassembled WGS sequence"/>
</dbReference>
<feature type="compositionally biased region" description="Polar residues" evidence="2">
    <location>
        <begin position="1"/>
        <end position="21"/>
    </location>
</feature>
<accession>A0A2Z6R8S2</accession>
<reference evidence="5" key="2">
    <citation type="submission" date="2019-10" db="EMBL/GenBank/DDBJ databases">
        <title>Conservation and host-specific expression of non-tandemly repeated heterogenous ribosome RNA gene in arbuscular mycorrhizal fungi.</title>
        <authorList>
            <person name="Maeda T."/>
            <person name="Kobayashi Y."/>
            <person name="Nakagawa T."/>
            <person name="Ezawa T."/>
            <person name="Yamaguchi K."/>
            <person name="Bino T."/>
            <person name="Nishimoto Y."/>
            <person name="Shigenobu S."/>
            <person name="Kawaguchi M."/>
        </authorList>
    </citation>
    <scope>NUCLEOTIDE SEQUENCE</scope>
    <source>
        <strain evidence="5">HR1</strain>
    </source>
</reference>
<dbReference type="GO" id="GO:0003677">
    <property type="term" value="F:DNA binding"/>
    <property type="evidence" value="ECO:0007669"/>
    <property type="project" value="UniProtKB-UniRule"/>
</dbReference>
<dbReference type="CDD" id="cd00084">
    <property type="entry name" value="HMG-box_SF"/>
    <property type="match status" value="1"/>
</dbReference>
<dbReference type="InterPro" id="IPR036910">
    <property type="entry name" value="HMG_box_dom_sf"/>
</dbReference>
<dbReference type="EMBL" id="BEXD01001446">
    <property type="protein sequence ID" value="GBB94149.1"/>
    <property type="molecule type" value="Genomic_DNA"/>
</dbReference>
<evidence type="ECO:0000313" key="5">
    <source>
        <dbReference type="EMBL" id="GES72931.1"/>
    </source>
</evidence>
<keyword evidence="1" id="KW-0238">DNA-binding</keyword>
<evidence type="ECO:0000256" key="1">
    <source>
        <dbReference type="PROSITE-ProRule" id="PRU00267"/>
    </source>
</evidence>
<organism evidence="4 6">
    <name type="scientific">Rhizophagus clarus</name>
    <dbReference type="NCBI Taxonomy" id="94130"/>
    <lineage>
        <taxon>Eukaryota</taxon>
        <taxon>Fungi</taxon>
        <taxon>Fungi incertae sedis</taxon>
        <taxon>Mucoromycota</taxon>
        <taxon>Glomeromycotina</taxon>
        <taxon>Glomeromycetes</taxon>
        <taxon>Glomerales</taxon>
        <taxon>Glomeraceae</taxon>
        <taxon>Rhizophagus</taxon>
    </lineage>
</organism>
<dbReference type="GO" id="GO:0005634">
    <property type="term" value="C:nucleus"/>
    <property type="evidence" value="ECO:0007669"/>
    <property type="project" value="UniProtKB-UniRule"/>
</dbReference>
<dbReference type="Gene3D" id="1.10.30.10">
    <property type="entry name" value="High mobility group box domain"/>
    <property type="match status" value="1"/>
</dbReference>
<feature type="region of interest" description="Disordered" evidence="2">
    <location>
        <begin position="1"/>
        <end position="30"/>
    </location>
</feature>
<dbReference type="InterPro" id="IPR009071">
    <property type="entry name" value="HMG_box_dom"/>
</dbReference>
<protein>
    <submittedName>
        <fullName evidence="5">Transcription factor A, mitochondrial isoform X2</fullName>
    </submittedName>
</protein>
<evidence type="ECO:0000313" key="6">
    <source>
        <dbReference type="Proteomes" id="UP000247702"/>
    </source>
</evidence>
<evidence type="ECO:0000256" key="2">
    <source>
        <dbReference type="SAM" id="MobiDB-lite"/>
    </source>
</evidence>
<dbReference type="AlphaFoldDB" id="A0A2Z6R8S2"/>
<proteinExistence type="predicted"/>
<feature type="domain" description="HMG box" evidence="3">
    <location>
        <begin position="27"/>
        <end position="95"/>
    </location>
</feature>
<keyword evidence="6" id="KW-1185">Reference proteome</keyword>
<comment type="caution">
    <text evidence="4">The sequence shown here is derived from an EMBL/GenBank/DDBJ whole genome shotgun (WGS) entry which is preliminary data.</text>
</comment>
<dbReference type="OrthoDB" id="2304621at2759"/>
<dbReference type="EMBL" id="BLAL01000004">
    <property type="protein sequence ID" value="GES72931.1"/>
    <property type="molecule type" value="Genomic_DNA"/>
</dbReference>
<dbReference type="SUPFAM" id="SSF47095">
    <property type="entry name" value="HMG-box"/>
    <property type="match status" value="1"/>
</dbReference>
<name>A0A2Z6R8S2_9GLOM</name>
<evidence type="ECO:0000313" key="4">
    <source>
        <dbReference type="EMBL" id="GBB94149.1"/>
    </source>
</evidence>
<reference evidence="4 6" key="1">
    <citation type="submission" date="2017-11" db="EMBL/GenBank/DDBJ databases">
        <title>The genome of Rhizophagus clarus HR1 reveals common genetic basis of auxotrophy among arbuscular mycorrhizal fungi.</title>
        <authorList>
            <person name="Kobayashi Y."/>
        </authorList>
    </citation>
    <scope>NUCLEOTIDE SEQUENCE [LARGE SCALE GENOMIC DNA]</scope>
    <source>
        <strain evidence="4 6">HR1</strain>
    </source>
</reference>
<dbReference type="Pfam" id="PF00505">
    <property type="entry name" value="HMG_box"/>
    <property type="match status" value="1"/>
</dbReference>
<sequence>MKSNNSNLREIRANPSTSTCTAAGIKKKKPPNGFSFYYKMYKNDLMKEFPSYKPCMILKKASERWEIAPPVLKNGFLKYADEENKLRNYDPPHAPQPPPNLTKVLNLREEEDEKFHEFIKPDSYL</sequence>
<evidence type="ECO:0000259" key="3">
    <source>
        <dbReference type="PROSITE" id="PS50118"/>
    </source>
</evidence>
<keyword evidence="1" id="KW-0539">Nucleus</keyword>
<dbReference type="PROSITE" id="PS50118">
    <property type="entry name" value="HMG_BOX_2"/>
    <property type="match status" value="1"/>
</dbReference>